<proteinExistence type="inferred from homology"/>
<dbReference type="Gene3D" id="3.50.50.60">
    <property type="entry name" value="FAD/NAD(P)-binding domain"/>
    <property type="match status" value="2"/>
</dbReference>
<comment type="caution">
    <text evidence="6">The sequence shown here is derived from an EMBL/GenBank/DDBJ whole genome shotgun (WGS) entry which is preliminary data.</text>
</comment>
<dbReference type="InterPro" id="IPR051209">
    <property type="entry name" value="FAD-bind_Monooxygenase_sf"/>
</dbReference>
<dbReference type="InterPro" id="IPR020946">
    <property type="entry name" value="Flavin_mOase-like"/>
</dbReference>
<keyword evidence="5" id="KW-0560">Oxidoreductase</keyword>
<protein>
    <submittedName>
        <fullName evidence="6">TrkA</fullName>
    </submittedName>
</protein>
<dbReference type="PANTHER" id="PTHR42877">
    <property type="entry name" value="L-ORNITHINE N(5)-MONOOXYGENASE-RELATED"/>
    <property type="match status" value="1"/>
</dbReference>
<organism evidence="6 7">
    <name type="scientific">Aspergillus parasiticus (strain ATCC 56775 / NRRL 5862 / SRRC 143 / SU-1)</name>
    <dbReference type="NCBI Taxonomy" id="1403190"/>
    <lineage>
        <taxon>Eukaryota</taxon>
        <taxon>Fungi</taxon>
        <taxon>Dikarya</taxon>
        <taxon>Ascomycota</taxon>
        <taxon>Pezizomycotina</taxon>
        <taxon>Eurotiomycetes</taxon>
        <taxon>Eurotiomycetidae</taxon>
        <taxon>Eurotiales</taxon>
        <taxon>Aspergillaceae</taxon>
        <taxon>Aspergillus</taxon>
        <taxon>Aspergillus subgen. Circumdati</taxon>
    </lineage>
</organism>
<gene>
    <name evidence="6" type="ORF">P875_00053606</name>
</gene>
<comment type="similarity">
    <text evidence="2">Belongs to the FAD-binding monooxygenase family.</text>
</comment>
<dbReference type="SUPFAM" id="SSF51905">
    <property type="entry name" value="FAD/NAD(P)-binding domain"/>
    <property type="match status" value="3"/>
</dbReference>
<dbReference type="Proteomes" id="UP000033540">
    <property type="component" value="Unassembled WGS sequence"/>
</dbReference>
<dbReference type="AlphaFoldDB" id="A0A0F0I0M4"/>
<reference evidence="6 7" key="1">
    <citation type="submission" date="2015-02" db="EMBL/GenBank/DDBJ databases">
        <title>Draft genome sequence of Aspergillus parasiticus SU-1.</title>
        <authorList>
            <person name="Yu J."/>
            <person name="Fedorova N."/>
            <person name="Yin Y."/>
            <person name="Losada L."/>
            <person name="Zafar N."/>
            <person name="Taujale R."/>
            <person name="Ehrlich K.C."/>
            <person name="Bhatnagar D."/>
            <person name="Cleveland T.E."/>
            <person name="Bennett J.W."/>
            <person name="Nierman W.C."/>
        </authorList>
    </citation>
    <scope>NUCLEOTIDE SEQUENCE [LARGE SCALE GENOMIC DNA]</scope>
    <source>
        <strain evidence="7">ATCC 56775 / NRRL 5862 / SRRC 143 / SU-1</strain>
    </source>
</reference>
<dbReference type="EMBL" id="JZEE01000748">
    <property type="protein sequence ID" value="KJK60182.1"/>
    <property type="molecule type" value="Genomic_DNA"/>
</dbReference>
<dbReference type="PANTHER" id="PTHR42877:SF7">
    <property type="entry name" value="FLAVIN-BINDING MONOOXYGENASE-RELATED"/>
    <property type="match status" value="1"/>
</dbReference>
<keyword evidence="3" id="KW-0285">Flavoprotein</keyword>
<evidence type="ECO:0000256" key="2">
    <source>
        <dbReference type="ARBA" id="ARBA00010139"/>
    </source>
</evidence>
<evidence type="ECO:0000256" key="4">
    <source>
        <dbReference type="ARBA" id="ARBA00022827"/>
    </source>
</evidence>
<dbReference type="Pfam" id="PF00743">
    <property type="entry name" value="FMO-like"/>
    <property type="match status" value="1"/>
</dbReference>
<evidence type="ECO:0000313" key="7">
    <source>
        <dbReference type="Proteomes" id="UP000033540"/>
    </source>
</evidence>
<dbReference type="GO" id="GO:0050661">
    <property type="term" value="F:NADP binding"/>
    <property type="evidence" value="ECO:0007669"/>
    <property type="project" value="InterPro"/>
</dbReference>
<dbReference type="GO" id="GO:0050660">
    <property type="term" value="F:flavin adenine dinucleotide binding"/>
    <property type="evidence" value="ECO:0007669"/>
    <property type="project" value="InterPro"/>
</dbReference>
<sequence length="586" mass="66231">MLRLLAQAAGVETTQKKPEPANKCFVEPRSVDESRALRVVIIGSGISGIISSIRFRQRIPNVDLCVYEKNSDIGGTWYENRYPGCACDIPAHTYQATFEPNKEWSAFYASSPEIHRYWKRVAHKYDCMKYVKLQHEVSGAVWDEQKSKWQLQVKDINGGLTFSDQCDVLISATGALNNWKWPNIPGLHDFKGKLLHSAAWDESYDYSGKKVAVIGNGSSGIQIVPAMLPKVAHLDHYIRGRTWIAPTFAREEIDKRNVEIENFSFTPEEIETFKKDHKAYQRFRKEIELELQSVHGTTILGTPEQVEARDVFLENMKRRLSRKPELLSGLVPSFPPACRRLTPGPGYLEALTDDNVSIISSAIVQVDADGIITADGTHHPTDVIVCATGFDTTFAPRFPITGRGGISLADRWQKTPETYLSMMVDGFPNYFISLGPNSALGEGNLLLLIEKAIDYFTFCVQKMQRDNIRAIAVKKEAVDRFTRYCDQYFAQTVFGQKCRSWYKGGAEDGRVTALWPGSSLHSLKVFAQPRWEEFTYEYVNDNPNGWLGDGWTENEKNKTIHVDYLDDDQIDFPRQLLNAASVEVGA</sequence>
<name>A0A0F0I0M4_ASPPU</name>
<dbReference type="OrthoDB" id="74360at2759"/>
<evidence type="ECO:0000256" key="3">
    <source>
        <dbReference type="ARBA" id="ARBA00022630"/>
    </source>
</evidence>
<accession>A0A0F0I0M4</accession>
<comment type="cofactor">
    <cofactor evidence="1">
        <name>FAD</name>
        <dbReference type="ChEBI" id="CHEBI:57692"/>
    </cofactor>
</comment>
<keyword evidence="4" id="KW-0274">FAD</keyword>
<evidence type="ECO:0000256" key="1">
    <source>
        <dbReference type="ARBA" id="ARBA00001974"/>
    </source>
</evidence>
<dbReference type="InterPro" id="IPR036188">
    <property type="entry name" value="FAD/NAD-bd_sf"/>
</dbReference>
<evidence type="ECO:0000313" key="6">
    <source>
        <dbReference type="EMBL" id="KJK60182.1"/>
    </source>
</evidence>
<evidence type="ECO:0000256" key="5">
    <source>
        <dbReference type="ARBA" id="ARBA00023002"/>
    </source>
</evidence>
<dbReference type="GO" id="GO:0004499">
    <property type="term" value="F:N,N-dimethylaniline monooxygenase activity"/>
    <property type="evidence" value="ECO:0007669"/>
    <property type="project" value="InterPro"/>
</dbReference>